<evidence type="ECO:0000313" key="3">
    <source>
        <dbReference type="Proteomes" id="UP001159363"/>
    </source>
</evidence>
<feature type="compositionally biased region" description="Basic and acidic residues" evidence="1">
    <location>
        <begin position="611"/>
        <end position="626"/>
    </location>
</feature>
<evidence type="ECO:0000313" key="2">
    <source>
        <dbReference type="EMBL" id="KAJ8889304.1"/>
    </source>
</evidence>
<organism evidence="2 3">
    <name type="scientific">Dryococelus australis</name>
    <dbReference type="NCBI Taxonomy" id="614101"/>
    <lineage>
        <taxon>Eukaryota</taxon>
        <taxon>Metazoa</taxon>
        <taxon>Ecdysozoa</taxon>
        <taxon>Arthropoda</taxon>
        <taxon>Hexapoda</taxon>
        <taxon>Insecta</taxon>
        <taxon>Pterygota</taxon>
        <taxon>Neoptera</taxon>
        <taxon>Polyneoptera</taxon>
        <taxon>Phasmatodea</taxon>
        <taxon>Verophasmatodea</taxon>
        <taxon>Anareolatae</taxon>
        <taxon>Phasmatidae</taxon>
        <taxon>Eurycanthinae</taxon>
        <taxon>Dryococelus</taxon>
    </lineage>
</organism>
<dbReference type="EMBL" id="JARBHB010000003">
    <property type="protein sequence ID" value="KAJ8889304.1"/>
    <property type="molecule type" value="Genomic_DNA"/>
</dbReference>
<comment type="caution">
    <text evidence="2">The sequence shown here is derived from an EMBL/GenBank/DDBJ whole genome shotgun (WGS) entry which is preliminary data.</text>
</comment>
<accession>A0ABQ9HY59</accession>
<sequence>MAGSTTTLPSGAPIASQMCVVISSVATYRLQFRYSVYALPAATMLQVMNITLRNVVTRAFRVMAQLVKEVSNTGVISESYLQADFTPSGPPSCFDMCRHSGIKDVRIAWVKFVCYTGTSRTTLLTVFALRVRQDKCADSRRETSEVTEMKFSASGRVKAVHDKVSTLEMNVIKKSLSQPAYVLTGTLSDMHPVKLVTMDGKTHHRPIGPYHNVPHPVLYNIHYWSVTNQWTAELILTQSNVRYRLKVLTINHVPLKDIDGTCARRRCKTCEVSEAKCQKLRRRGEKVGMAKGGVKPARCRRQSVKSSDDEAKCQKLRRRGEKVGMAKGEVKPDGRVPSVLVERGGVASNADERSEQLIRGDWCDVVAGLEEATSRRGEKRETVRQDDSARCCGFSPGEDAAAEETPPPAGRSCGTATRRREVRSRAHSSTTGRQTVHYCTLVLDIYGVTGYLCMFKCDVRDVCVTDVWSKGLATGSGAVRCSFSSDVIRLYVMWEVCVGGTRPGSLLRINANYRLSGLERQVYASSSATGCPWLQLYLHHPYFIAAWDMTQNESAESNALPDKSACSSTRAHTCTHCCTGSRLIGCYTSDRSHRSLPNNCRRRNVKVAGRRDAVDREGRPVGDCRHSRPHFPRQGRAAPSPASDLPPGVRLRQPLTITKGPSTIALTLNVAIRKLACLRSTLTGVKIKRTLNGTVSATQYCPLAVCGDAAGPTHVRRHFRPRRATCRRLATSASTRPTLPAIASCLTAVCSLAVASHLEVMEFARWPWCAIVTEASRVGLINCDPIAEVTSLYMYLTYLAPKRIREIFPVSDCCARTAVWLGGRRAGWRSATVARRSEQETSGPRAARGSGDATCRNHSLVQQPTEPFQLEARRVSCVRDAESCRRAAPAVTVTYNFSKAMLQFYFQNVPSPHANKVSVVIEVNMEQLRNEGEGETGYPRENPPTNGIVWHYSHFRKSGVLANRSATAGPQSLENYRRAECQRTAFLRTHQCNDILQVKQLYKPARWHYCPATCRTAVRQSAMVTCSLIGSPANKELVFFFQHAVANEIYVPFPESSVVDEKRGTRYEHMEAATGELHSLSVLVSGCSRNKRLIHLCILRHSVVALCSRSANTSDVKEVSLRGSCLRAKHSRSANVFPATGPALPPSAPTWRASGTGSHRLADCSPEIVFLTFTEGDVAARSTLYTLDGQTERRGSVKGDTATRIKSPIATKRKALNWLAVFSSHCVFLWDFQCSSLSVAIGCCLLENALSYLTGPFIIWQHRHGFYVIHVQAVNSLHNVIQRIKTGCLMKGVLDLDAFSRLVRQDVGAYHAKVLVPPPRLTRRKHTLNGYARFWKLALCLIGYRELRVSTVNKRDACYLNWQYSDKVAAPWLLDISYVYPHVNRVCMRPNVDRTRSVFRAPLPSHVAVVEFRENISISRQVIFQDTAGSFAYLCCLNCFLKRVNCLHTNHVGAMPMLPNSEGAGQIGKCLLMLTATNGNIQTAFECLWC</sequence>
<evidence type="ECO:0000256" key="1">
    <source>
        <dbReference type="SAM" id="MobiDB-lite"/>
    </source>
</evidence>
<reference evidence="2 3" key="1">
    <citation type="submission" date="2023-02" db="EMBL/GenBank/DDBJ databases">
        <title>LHISI_Scaffold_Assembly.</title>
        <authorList>
            <person name="Stuart O.P."/>
            <person name="Cleave R."/>
            <person name="Magrath M.J.L."/>
            <person name="Mikheyev A.S."/>
        </authorList>
    </citation>
    <scope>NUCLEOTIDE SEQUENCE [LARGE SCALE GENOMIC DNA]</scope>
    <source>
        <strain evidence="2">Daus_M_001</strain>
        <tissue evidence="2">Leg muscle</tissue>
    </source>
</reference>
<feature type="region of interest" description="Disordered" evidence="1">
    <location>
        <begin position="611"/>
        <end position="648"/>
    </location>
</feature>
<protein>
    <submittedName>
        <fullName evidence="2">Uncharacterized protein</fullName>
    </submittedName>
</protein>
<dbReference type="Proteomes" id="UP001159363">
    <property type="component" value="Chromosome 3"/>
</dbReference>
<name>A0ABQ9HY59_9NEOP</name>
<proteinExistence type="predicted"/>
<feature type="region of interest" description="Disordered" evidence="1">
    <location>
        <begin position="396"/>
        <end position="428"/>
    </location>
</feature>
<gene>
    <name evidence="2" type="ORF">PR048_008802</name>
</gene>
<feature type="region of interest" description="Disordered" evidence="1">
    <location>
        <begin position="832"/>
        <end position="856"/>
    </location>
</feature>
<keyword evidence="3" id="KW-1185">Reference proteome</keyword>